<dbReference type="EMBL" id="CP017448">
    <property type="protein sequence ID" value="AOV16377.1"/>
    <property type="molecule type" value="Genomic_DNA"/>
</dbReference>
<keyword evidence="2" id="KW-1185">Reference proteome</keyword>
<accession>A0A1D8K5Z2</accession>
<dbReference type="InterPro" id="IPR024044">
    <property type="entry name" value="NifT/FixU_barrel-like_dom_sf"/>
</dbReference>
<name>A0A1D8K5Z2_9GAMM</name>
<dbReference type="Pfam" id="PF06988">
    <property type="entry name" value="NifT"/>
    <property type="match status" value="1"/>
</dbReference>
<dbReference type="AlphaFoldDB" id="A0A1D8K5Z2"/>
<dbReference type="GO" id="GO:0009399">
    <property type="term" value="P:nitrogen fixation"/>
    <property type="evidence" value="ECO:0007669"/>
    <property type="project" value="InterPro"/>
</dbReference>
<gene>
    <name evidence="1" type="ORF">BJI67_04215</name>
</gene>
<sequence>MPNVMIRRDPSGKLSFYVAKKDLEETIASLEFDGPDGWGGEVELMDGSRYYLELMPAPPDLPVTLRAKRL</sequence>
<organism evidence="1 2">
    <name type="scientific">Acidihalobacter aeolianus</name>
    <dbReference type="NCBI Taxonomy" id="2792603"/>
    <lineage>
        <taxon>Bacteria</taxon>
        <taxon>Pseudomonadati</taxon>
        <taxon>Pseudomonadota</taxon>
        <taxon>Gammaproteobacteria</taxon>
        <taxon>Chromatiales</taxon>
        <taxon>Ectothiorhodospiraceae</taxon>
        <taxon>Acidihalobacter</taxon>
    </lineage>
</organism>
<dbReference type="Gene3D" id="2.40.50.240">
    <property type="entry name" value="NifT/FixU-like"/>
    <property type="match status" value="1"/>
</dbReference>
<dbReference type="InterPro" id="IPR009727">
    <property type="entry name" value="NifT"/>
</dbReference>
<dbReference type="Proteomes" id="UP000095342">
    <property type="component" value="Chromosome"/>
</dbReference>
<dbReference type="NCBIfam" id="TIGR02934">
    <property type="entry name" value="nifT_nitrog"/>
    <property type="match status" value="1"/>
</dbReference>
<protein>
    <submittedName>
        <fullName evidence="1">Putative nitrogen fixation protein NifT</fullName>
    </submittedName>
</protein>
<reference evidence="1 2" key="1">
    <citation type="submission" date="2016-09" db="EMBL/GenBank/DDBJ databases">
        <title>Acidihalobacter prosperus V6 (DSM14174).</title>
        <authorList>
            <person name="Khaleque H.N."/>
            <person name="Ramsay J.P."/>
            <person name="Murphy R.J.T."/>
            <person name="Kaksonen A.H."/>
            <person name="Boxall N.J."/>
            <person name="Watkin E.L.J."/>
        </authorList>
    </citation>
    <scope>NUCLEOTIDE SEQUENCE [LARGE SCALE GENOMIC DNA]</scope>
    <source>
        <strain evidence="1 2">V6</strain>
    </source>
</reference>
<proteinExistence type="predicted"/>
<dbReference type="SUPFAM" id="SSF159203">
    <property type="entry name" value="NifT/FixU-like"/>
    <property type="match status" value="1"/>
</dbReference>
<dbReference type="KEGG" id="aaeo:BJI67_04215"/>
<evidence type="ECO:0000313" key="2">
    <source>
        <dbReference type="Proteomes" id="UP000095342"/>
    </source>
</evidence>
<evidence type="ECO:0000313" key="1">
    <source>
        <dbReference type="EMBL" id="AOV16377.1"/>
    </source>
</evidence>
<dbReference type="RefSeq" id="WP_070071970.1">
    <property type="nucleotide sequence ID" value="NZ_CP017448.1"/>
</dbReference>